<dbReference type="GeneID" id="19972736"/>
<feature type="domain" description="AGC-kinase C-terminal" evidence="11">
    <location>
        <begin position="111"/>
        <end position="162"/>
    </location>
</feature>
<dbReference type="GO" id="GO:0005737">
    <property type="term" value="C:cytoplasm"/>
    <property type="evidence" value="ECO:0007669"/>
    <property type="project" value="TreeGrafter"/>
</dbReference>
<evidence type="ECO:0000256" key="3">
    <source>
        <dbReference type="ARBA" id="ARBA00022553"/>
    </source>
</evidence>
<dbReference type="InterPro" id="IPR050839">
    <property type="entry name" value="Rho-assoc_Ser/Thr_Kinase"/>
</dbReference>
<keyword evidence="7" id="KW-0067">ATP-binding</keyword>
<name>W2RTX3_CYPE1</name>
<feature type="compositionally biased region" description="Basic residues" evidence="10">
    <location>
        <begin position="236"/>
        <end position="247"/>
    </location>
</feature>
<accession>W2RTX3</accession>
<evidence type="ECO:0000256" key="1">
    <source>
        <dbReference type="ARBA" id="ARBA00012513"/>
    </source>
</evidence>
<evidence type="ECO:0000313" key="12">
    <source>
        <dbReference type="EMBL" id="ETN39174.1"/>
    </source>
</evidence>
<dbReference type="OrthoDB" id="3638488at2759"/>
<evidence type="ECO:0000313" key="13">
    <source>
        <dbReference type="Proteomes" id="UP000030752"/>
    </source>
</evidence>
<dbReference type="STRING" id="1220924.W2RTX3"/>
<keyword evidence="6" id="KW-0418">Kinase</keyword>
<gene>
    <name evidence="12" type="ORF">HMPREF1541_05397</name>
</gene>
<organism evidence="12 13">
    <name type="scientific">Cyphellophora europaea (strain CBS 101466)</name>
    <name type="common">Phialophora europaea</name>
    <dbReference type="NCBI Taxonomy" id="1220924"/>
    <lineage>
        <taxon>Eukaryota</taxon>
        <taxon>Fungi</taxon>
        <taxon>Dikarya</taxon>
        <taxon>Ascomycota</taxon>
        <taxon>Pezizomycotina</taxon>
        <taxon>Eurotiomycetes</taxon>
        <taxon>Chaetothyriomycetidae</taxon>
        <taxon>Chaetothyriales</taxon>
        <taxon>Cyphellophoraceae</taxon>
        <taxon>Cyphellophora</taxon>
    </lineage>
</organism>
<feature type="region of interest" description="Disordered" evidence="10">
    <location>
        <begin position="140"/>
        <end position="253"/>
    </location>
</feature>
<comment type="catalytic activity">
    <reaction evidence="9">
        <text>L-seryl-[protein] + ATP = O-phospho-L-seryl-[protein] + ADP + H(+)</text>
        <dbReference type="Rhea" id="RHEA:17989"/>
        <dbReference type="Rhea" id="RHEA-COMP:9863"/>
        <dbReference type="Rhea" id="RHEA-COMP:11604"/>
        <dbReference type="ChEBI" id="CHEBI:15378"/>
        <dbReference type="ChEBI" id="CHEBI:29999"/>
        <dbReference type="ChEBI" id="CHEBI:30616"/>
        <dbReference type="ChEBI" id="CHEBI:83421"/>
        <dbReference type="ChEBI" id="CHEBI:456216"/>
        <dbReference type="EC" id="2.7.11.1"/>
    </reaction>
</comment>
<keyword evidence="13" id="KW-1185">Reference proteome</keyword>
<evidence type="ECO:0000256" key="5">
    <source>
        <dbReference type="ARBA" id="ARBA00022741"/>
    </source>
</evidence>
<dbReference type="PROSITE" id="PS51285">
    <property type="entry name" value="AGC_KINASE_CTER"/>
    <property type="match status" value="1"/>
</dbReference>
<proteinExistence type="predicted"/>
<keyword evidence="3" id="KW-0597">Phosphoprotein</keyword>
<evidence type="ECO:0000259" key="11">
    <source>
        <dbReference type="PROSITE" id="PS51285"/>
    </source>
</evidence>
<comment type="catalytic activity">
    <reaction evidence="8">
        <text>L-threonyl-[protein] + ATP = O-phospho-L-threonyl-[protein] + ADP + H(+)</text>
        <dbReference type="Rhea" id="RHEA:46608"/>
        <dbReference type="Rhea" id="RHEA-COMP:11060"/>
        <dbReference type="Rhea" id="RHEA-COMP:11605"/>
        <dbReference type="ChEBI" id="CHEBI:15378"/>
        <dbReference type="ChEBI" id="CHEBI:30013"/>
        <dbReference type="ChEBI" id="CHEBI:30616"/>
        <dbReference type="ChEBI" id="CHEBI:61977"/>
        <dbReference type="ChEBI" id="CHEBI:456216"/>
        <dbReference type="EC" id="2.7.11.1"/>
    </reaction>
</comment>
<dbReference type="Gene3D" id="1.10.510.10">
    <property type="entry name" value="Transferase(Phosphotransferase) domain 1"/>
    <property type="match status" value="1"/>
</dbReference>
<evidence type="ECO:0000256" key="8">
    <source>
        <dbReference type="ARBA" id="ARBA00047899"/>
    </source>
</evidence>
<sequence>MFECLYGYTPFACEDRHSTKLKILKHKQTLAFPAVPHPHEPSQEALDLMMQLLVEKEKRLCSRKYHLNDYTIQMVGSRAIRFPADKRNQNYQGYFVYPDDADDLKRHHFFKHIQWDTLLHKRPPFVPKVKDWEDTKYFDEDQPISDIDEASSSEDEVEEEATKENCVPVILSGSKASQHHQEDQHIVPSIALKPSGTVVRPMTPISKPLSPRPSSPEALVEKVQGSPLPPETNKPAKQKKRDKKRPRDKILRDREFGKAALQLRKNGAFMGYSYRRPTGVEEVLKEVCDTLPRVHIGTSANSSALATSPHDVDGICGK</sequence>
<dbReference type="GO" id="GO:0005856">
    <property type="term" value="C:cytoskeleton"/>
    <property type="evidence" value="ECO:0007669"/>
    <property type="project" value="TreeGrafter"/>
</dbReference>
<dbReference type="Proteomes" id="UP000030752">
    <property type="component" value="Unassembled WGS sequence"/>
</dbReference>
<keyword evidence="5" id="KW-0547">Nucleotide-binding</keyword>
<dbReference type="RefSeq" id="XP_008717959.1">
    <property type="nucleotide sequence ID" value="XM_008719737.1"/>
</dbReference>
<dbReference type="GO" id="GO:0031032">
    <property type="term" value="P:actomyosin structure organization"/>
    <property type="evidence" value="ECO:0007669"/>
    <property type="project" value="TreeGrafter"/>
</dbReference>
<evidence type="ECO:0000256" key="6">
    <source>
        <dbReference type="ARBA" id="ARBA00022777"/>
    </source>
</evidence>
<evidence type="ECO:0000256" key="7">
    <source>
        <dbReference type="ARBA" id="ARBA00022840"/>
    </source>
</evidence>
<reference evidence="12 13" key="1">
    <citation type="submission" date="2013-03" db="EMBL/GenBank/DDBJ databases">
        <title>The Genome Sequence of Phialophora europaea CBS 101466.</title>
        <authorList>
            <consortium name="The Broad Institute Genomics Platform"/>
            <person name="Cuomo C."/>
            <person name="de Hoog S."/>
            <person name="Gorbushina A."/>
            <person name="Walker B."/>
            <person name="Young S.K."/>
            <person name="Zeng Q."/>
            <person name="Gargeya S."/>
            <person name="Fitzgerald M."/>
            <person name="Haas B."/>
            <person name="Abouelleil A."/>
            <person name="Allen A.W."/>
            <person name="Alvarado L."/>
            <person name="Arachchi H.M."/>
            <person name="Berlin A.M."/>
            <person name="Chapman S.B."/>
            <person name="Gainer-Dewar J."/>
            <person name="Goldberg J."/>
            <person name="Griggs A."/>
            <person name="Gujja S."/>
            <person name="Hansen M."/>
            <person name="Howarth C."/>
            <person name="Imamovic A."/>
            <person name="Ireland A."/>
            <person name="Larimer J."/>
            <person name="McCowan C."/>
            <person name="Murphy C."/>
            <person name="Pearson M."/>
            <person name="Poon T.W."/>
            <person name="Priest M."/>
            <person name="Roberts A."/>
            <person name="Saif S."/>
            <person name="Shea T."/>
            <person name="Sisk P."/>
            <person name="Sykes S."/>
            <person name="Wortman J."/>
            <person name="Nusbaum C."/>
            <person name="Birren B."/>
        </authorList>
    </citation>
    <scope>NUCLEOTIDE SEQUENCE [LARGE SCALE GENOMIC DNA]</scope>
    <source>
        <strain evidence="12 13">CBS 101466</strain>
    </source>
</reference>
<evidence type="ECO:0000256" key="10">
    <source>
        <dbReference type="SAM" id="MobiDB-lite"/>
    </source>
</evidence>
<protein>
    <recommendedName>
        <fullName evidence="1">non-specific serine/threonine protein kinase</fullName>
        <ecNumber evidence="1">2.7.11.1</ecNumber>
    </recommendedName>
</protein>
<dbReference type="GO" id="GO:0005524">
    <property type="term" value="F:ATP binding"/>
    <property type="evidence" value="ECO:0007669"/>
    <property type="project" value="UniProtKB-KW"/>
</dbReference>
<dbReference type="HOGENOM" id="CLU_874418_0_0_1"/>
<dbReference type="PANTHER" id="PTHR22988:SF71">
    <property type="entry name" value="CITRON RHO-INTERACTING KINASE"/>
    <property type="match status" value="1"/>
</dbReference>
<dbReference type="eggNOG" id="KOG0605">
    <property type="taxonomic scope" value="Eukaryota"/>
</dbReference>
<dbReference type="EMBL" id="KB822721">
    <property type="protein sequence ID" value="ETN39174.1"/>
    <property type="molecule type" value="Genomic_DNA"/>
</dbReference>
<dbReference type="InterPro" id="IPR000961">
    <property type="entry name" value="AGC-kinase_C"/>
</dbReference>
<dbReference type="GO" id="GO:0004674">
    <property type="term" value="F:protein serine/threonine kinase activity"/>
    <property type="evidence" value="ECO:0007669"/>
    <property type="project" value="UniProtKB-KW"/>
</dbReference>
<keyword evidence="2" id="KW-0723">Serine/threonine-protein kinase</keyword>
<dbReference type="PANTHER" id="PTHR22988">
    <property type="entry name" value="MYOTONIC DYSTROPHY S/T KINASE-RELATED"/>
    <property type="match status" value="1"/>
</dbReference>
<dbReference type="InParanoid" id="W2RTX3"/>
<feature type="compositionally biased region" description="Acidic residues" evidence="10">
    <location>
        <begin position="140"/>
        <end position="161"/>
    </location>
</feature>
<dbReference type="VEuPathDB" id="FungiDB:HMPREF1541_05397"/>
<evidence type="ECO:0000256" key="2">
    <source>
        <dbReference type="ARBA" id="ARBA00022527"/>
    </source>
</evidence>
<dbReference type="Gene3D" id="3.30.200.20">
    <property type="entry name" value="Phosphorylase Kinase, domain 1"/>
    <property type="match status" value="1"/>
</dbReference>
<dbReference type="AlphaFoldDB" id="W2RTX3"/>
<dbReference type="EC" id="2.7.11.1" evidence="1"/>
<keyword evidence="4" id="KW-0808">Transferase</keyword>
<evidence type="ECO:0000256" key="4">
    <source>
        <dbReference type="ARBA" id="ARBA00022679"/>
    </source>
</evidence>
<evidence type="ECO:0000256" key="9">
    <source>
        <dbReference type="ARBA" id="ARBA00048679"/>
    </source>
</evidence>